<evidence type="ECO:0000256" key="9">
    <source>
        <dbReference type="ARBA" id="ARBA00047838"/>
    </source>
</evidence>
<keyword evidence="5 11" id="KW-0378">Hydrolase</keyword>
<evidence type="ECO:0000256" key="6">
    <source>
        <dbReference type="ARBA" id="ARBA00022962"/>
    </source>
</evidence>
<feature type="active site" description="Nucleophile" evidence="11 12">
    <location>
        <position position="80"/>
    </location>
</feature>
<evidence type="ECO:0000256" key="10">
    <source>
        <dbReference type="ARBA" id="ARBA00049534"/>
    </source>
</evidence>
<dbReference type="PANTHER" id="PTHR42701">
    <property type="entry name" value="IMIDAZOLE GLYCEROL PHOSPHATE SYNTHASE SUBUNIT HISH"/>
    <property type="match status" value="1"/>
</dbReference>
<comment type="function">
    <text evidence="11">IGPS catalyzes the conversion of PRFAR and glutamine to IGP, AICAR and glutamate. The HisH subunit catalyzes the hydrolysis of glutamine to glutamate and ammonia as part of the synthesis of IGP and AICAR. The resulting ammonia molecule is channeled to the active site of HisF.</text>
</comment>
<name>A0A0W1ANC8_9GAMM</name>
<evidence type="ECO:0000256" key="11">
    <source>
        <dbReference type="HAMAP-Rule" id="MF_00278"/>
    </source>
</evidence>
<dbReference type="CDD" id="cd01748">
    <property type="entry name" value="GATase1_IGP_Synthase"/>
    <property type="match status" value="1"/>
</dbReference>
<dbReference type="EMBL" id="LNZB01000006">
    <property type="protein sequence ID" value="KTD82760.1"/>
    <property type="molecule type" value="Genomic_DNA"/>
</dbReference>
<evidence type="ECO:0000256" key="7">
    <source>
        <dbReference type="ARBA" id="ARBA00023102"/>
    </source>
</evidence>
<dbReference type="UniPathway" id="UPA00031">
    <property type="reaction ID" value="UER00010"/>
</dbReference>
<comment type="subcellular location">
    <subcellularLocation>
        <location evidence="11">Cytoplasm</location>
    </subcellularLocation>
</comment>
<evidence type="ECO:0000256" key="4">
    <source>
        <dbReference type="ARBA" id="ARBA00022605"/>
    </source>
</evidence>
<dbReference type="PANTHER" id="PTHR42701:SF1">
    <property type="entry name" value="IMIDAZOLE GLYCEROL PHOSPHATE SYNTHASE SUBUNIT HISH"/>
    <property type="match status" value="1"/>
</dbReference>
<dbReference type="InterPro" id="IPR017926">
    <property type="entry name" value="GATASE"/>
</dbReference>
<dbReference type="InterPro" id="IPR029062">
    <property type="entry name" value="Class_I_gatase-like"/>
</dbReference>
<dbReference type="GO" id="GO:0004359">
    <property type="term" value="F:glutaminase activity"/>
    <property type="evidence" value="ECO:0007669"/>
    <property type="project" value="UniProtKB-EC"/>
</dbReference>
<feature type="active site" evidence="11 12">
    <location>
        <position position="185"/>
    </location>
</feature>
<evidence type="ECO:0000313" key="14">
    <source>
        <dbReference type="EMBL" id="KTD82760.1"/>
    </source>
</evidence>
<keyword evidence="4 11" id="KW-0028">Amino-acid biosynthesis</keyword>
<dbReference type="HAMAP" id="MF_00278">
    <property type="entry name" value="HisH"/>
    <property type="match status" value="1"/>
</dbReference>
<evidence type="ECO:0000313" key="15">
    <source>
        <dbReference type="Proteomes" id="UP000054729"/>
    </source>
</evidence>
<evidence type="ECO:0000256" key="3">
    <source>
        <dbReference type="ARBA" id="ARBA00022490"/>
    </source>
</evidence>
<evidence type="ECO:0000256" key="2">
    <source>
        <dbReference type="ARBA" id="ARBA00011152"/>
    </source>
</evidence>
<comment type="catalytic activity">
    <reaction evidence="10 11">
        <text>L-glutamine + H2O = L-glutamate + NH4(+)</text>
        <dbReference type="Rhea" id="RHEA:15889"/>
        <dbReference type="ChEBI" id="CHEBI:15377"/>
        <dbReference type="ChEBI" id="CHEBI:28938"/>
        <dbReference type="ChEBI" id="CHEBI:29985"/>
        <dbReference type="ChEBI" id="CHEBI:58359"/>
        <dbReference type="EC" id="3.5.1.2"/>
    </reaction>
</comment>
<dbReference type="RefSeq" id="WP_058479108.1">
    <property type="nucleotide sequence ID" value="NZ_CAAAIQ010000003.1"/>
</dbReference>
<evidence type="ECO:0000256" key="5">
    <source>
        <dbReference type="ARBA" id="ARBA00022801"/>
    </source>
</evidence>
<proteinExistence type="inferred from homology"/>
<comment type="caution">
    <text evidence="14">The sequence shown here is derived from an EMBL/GenBank/DDBJ whole genome shotgun (WGS) entry which is preliminary data.</text>
</comment>
<dbReference type="NCBIfam" id="TIGR01855">
    <property type="entry name" value="IMP_synth_hisH"/>
    <property type="match status" value="1"/>
</dbReference>
<dbReference type="OrthoDB" id="9807137at2"/>
<dbReference type="Pfam" id="PF00117">
    <property type="entry name" value="GATase"/>
    <property type="match status" value="1"/>
</dbReference>
<dbReference type="EC" id="3.5.1.2" evidence="11"/>
<dbReference type="EC" id="4.3.2.10" evidence="11"/>
<dbReference type="InterPro" id="IPR010139">
    <property type="entry name" value="Imidazole-glycPsynth_HisH"/>
</dbReference>
<reference evidence="14 15" key="1">
    <citation type="submission" date="2015-11" db="EMBL/GenBank/DDBJ databases">
        <title>Genomic analysis of 38 Legionella species identifies large and diverse effector repertoires.</title>
        <authorList>
            <person name="Burstein D."/>
            <person name="Amaro F."/>
            <person name="Zusman T."/>
            <person name="Lifshitz Z."/>
            <person name="Cohen O."/>
            <person name="Gilbert J.A."/>
            <person name="Pupko T."/>
            <person name="Shuman H.A."/>
            <person name="Segal G."/>
        </authorList>
    </citation>
    <scope>NUCLEOTIDE SEQUENCE [LARGE SCALE GENOMIC DNA]</scope>
    <source>
        <strain evidence="14 15">ATCC 51914</strain>
    </source>
</reference>
<evidence type="ECO:0000256" key="8">
    <source>
        <dbReference type="ARBA" id="ARBA00023239"/>
    </source>
</evidence>
<dbReference type="GO" id="GO:0000107">
    <property type="term" value="F:imidazoleglycerol-phosphate synthase activity"/>
    <property type="evidence" value="ECO:0007669"/>
    <property type="project" value="UniProtKB-UniRule"/>
</dbReference>
<dbReference type="PIRSF" id="PIRSF000495">
    <property type="entry name" value="Amidotransf_hisH"/>
    <property type="match status" value="1"/>
</dbReference>
<sequence>MIHVIDYKIGNIGSVVNMLNYLGAKVVVANRPEDIEKASKLILPGVGAFDTGANALKNTGFNDAILEAVHGRNATVLGICLGMQLLMEYSEEGDCPGLGLFAGGVKKIPVNNESMRIPHMGWNTVEIVKANSLINNCGDAQHRFYFVHSYFVDCIDSQDVIGLTSYGSKFASMIEKDNVLGVQFHPEKSHRFGKELFRNFLAA</sequence>
<organism evidence="14 15">
    <name type="scientific">Legionella waltersii</name>
    <dbReference type="NCBI Taxonomy" id="66969"/>
    <lineage>
        <taxon>Bacteria</taxon>
        <taxon>Pseudomonadati</taxon>
        <taxon>Pseudomonadota</taxon>
        <taxon>Gammaproteobacteria</taxon>
        <taxon>Legionellales</taxon>
        <taxon>Legionellaceae</taxon>
        <taxon>Legionella</taxon>
    </lineage>
</organism>
<dbReference type="SUPFAM" id="SSF52317">
    <property type="entry name" value="Class I glutamine amidotransferase-like"/>
    <property type="match status" value="1"/>
</dbReference>
<dbReference type="AlphaFoldDB" id="A0A0W1ANC8"/>
<dbReference type="Proteomes" id="UP000054729">
    <property type="component" value="Unassembled WGS sequence"/>
</dbReference>
<accession>A0A0W1ANC8</accession>
<dbReference type="GO" id="GO:0016829">
    <property type="term" value="F:lyase activity"/>
    <property type="evidence" value="ECO:0007669"/>
    <property type="project" value="UniProtKB-KW"/>
</dbReference>
<evidence type="ECO:0000256" key="1">
    <source>
        <dbReference type="ARBA" id="ARBA00005091"/>
    </source>
</evidence>
<keyword evidence="15" id="KW-1185">Reference proteome</keyword>
<dbReference type="Gene3D" id="3.40.50.880">
    <property type="match status" value="1"/>
</dbReference>
<dbReference type="GO" id="GO:0000105">
    <property type="term" value="P:L-histidine biosynthetic process"/>
    <property type="evidence" value="ECO:0007669"/>
    <property type="project" value="UniProtKB-UniRule"/>
</dbReference>
<evidence type="ECO:0000259" key="13">
    <source>
        <dbReference type="Pfam" id="PF00117"/>
    </source>
</evidence>
<dbReference type="GO" id="GO:0005737">
    <property type="term" value="C:cytoplasm"/>
    <property type="evidence" value="ECO:0007669"/>
    <property type="project" value="UniProtKB-SubCell"/>
</dbReference>
<dbReference type="STRING" id="66969.Lwal_0238"/>
<gene>
    <name evidence="14" type="primary">hisH_2</name>
    <name evidence="11" type="synonym">hisH</name>
    <name evidence="14" type="ORF">Lwal_0238</name>
</gene>
<evidence type="ECO:0000256" key="12">
    <source>
        <dbReference type="PIRSR" id="PIRSR000495-1"/>
    </source>
</evidence>
<comment type="catalytic activity">
    <reaction evidence="9 11">
        <text>5-[(5-phospho-1-deoxy-D-ribulos-1-ylimino)methylamino]-1-(5-phospho-beta-D-ribosyl)imidazole-4-carboxamide + L-glutamine = D-erythro-1-(imidazol-4-yl)glycerol 3-phosphate + 5-amino-1-(5-phospho-beta-D-ribosyl)imidazole-4-carboxamide + L-glutamate + H(+)</text>
        <dbReference type="Rhea" id="RHEA:24793"/>
        <dbReference type="ChEBI" id="CHEBI:15378"/>
        <dbReference type="ChEBI" id="CHEBI:29985"/>
        <dbReference type="ChEBI" id="CHEBI:58278"/>
        <dbReference type="ChEBI" id="CHEBI:58359"/>
        <dbReference type="ChEBI" id="CHEBI:58475"/>
        <dbReference type="ChEBI" id="CHEBI:58525"/>
        <dbReference type="EC" id="4.3.2.10"/>
    </reaction>
</comment>
<comment type="subunit">
    <text evidence="2 11">Heterodimer of HisH and HisF.</text>
</comment>
<feature type="domain" description="Glutamine amidotransferase" evidence="13">
    <location>
        <begin position="4"/>
        <end position="201"/>
    </location>
</feature>
<protein>
    <recommendedName>
        <fullName evidence="11">Imidazole glycerol phosphate synthase subunit HisH</fullName>
        <ecNumber evidence="11">4.3.2.10</ecNumber>
    </recommendedName>
    <alternativeName>
        <fullName evidence="11">IGP synthase glutaminase subunit</fullName>
        <ecNumber evidence="11">3.5.1.2</ecNumber>
    </alternativeName>
    <alternativeName>
        <fullName evidence="11">IGP synthase subunit HisH</fullName>
    </alternativeName>
    <alternativeName>
        <fullName evidence="11">ImGP synthase subunit HisH</fullName>
        <shortName evidence="11">IGPS subunit HisH</shortName>
    </alternativeName>
</protein>
<keyword evidence="3 11" id="KW-0963">Cytoplasm</keyword>
<keyword evidence="6 11" id="KW-0315">Glutamine amidotransferase</keyword>
<comment type="pathway">
    <text evidence="1 11">Amino-acid biosynthesis; L-histidine biosynthesis; L-histidine from 5-phospho-alpha-D-ribose 1-diphosphate: step 5/9.</text>
</comment>
<dbReference type="PROSITE" id="PS51273">
    <property type="entry name" value="GATASE_TYPE_1"/>
    <property type="match status" value="1"/>
</dbReference>
<keyword evidence="7 11" id="KW-0368">Histidine biosynthesis</keyword>
<dbReference type="PATRIC" id="fig|66969.6.peg.262"/>
<keyword evidence="8 11" id="KW-0456">Lyase</keyword>
<feature type="active site" evidence="11 12">
    <location>
        <position position="187"/>
    </location>
</feature>